<dbReference type="Proteomes" id="UP000245048">
    <property type="component" value="Unassembled WGS sequence"/>
</dbReference>
<protein>
    <submittedName>
        <fullName evidence="4">GNAT family N-acetyltransferase</fullName>
    </submittedName>
</protein>
<dbReference type="CDD" id="cd04301">
    <property type="entry name" value="NAT_SF"/>
    <property type="match status" value="1"/>
</dbReference>
<dbReference type="Pfam" id="PF00583">
    <property type="entry name" value="Acetyltransf_1"/>
    <property type="match status" value="1"/>
</dbReference>
<evidence type="ECO:0000256" key="2">
    <source>
        <dbReference type="ARBA" id="ARBA00023315"/>
    </source>
</evidence>
<dbReference type="GO" id="GO:0016747">
    <property type="term" value="F:acyltransferase activity, transferring groups other than amino-acyl groups"/>
    <property type="evidence" value="ECO:0007669"/>
    <property type="project" value="InterPro"/>
</dbReference>
<dbReference type="AlphaFoldDB" id="A0A2U1V5E2"/>
<feature type="domain" description="N-acetyltransferase" evidence="3">
    <location>
        <begin position="6"/>
        <end position="167"/>
    </location>
</feature>
<organism evidence="4 5">
    <name type="scientific">Teichococcus aestuarii</name>
    <dbReference type="NCBI Taxonomy" id="568898"/>
    <lineage>
        <taxon>Bacteria</taxon>
        <taxon>Pseudomonadati</taxon>
        <taxon>Pseudomonadota</taxon>
        <taxon>Alphaproteobacteria</taxon>
        <taxon>Acetobacterales</taxon>
        <taxon>Roseomonadaceae</taxon>
        <taxon>Roseomonas</taxon>
    </lineage>
</organism>
<keyword evidence="1 4" id="KW-0808">Transferase</keyword>
<dbReference type="OrthoDB" id="5459937at2"/>
<keyword evidence="2" id="KW-0012">Acyltransferase</keyword>
<sequence length="167" mass="18024">MRPTMPEIRDATEADLPAILAILNQAIRETTAIWHTAEATPEARLAWLRERQGRGLPVLVAVDGGVVRGFASYGDFRPFAGYAATVEHSVYVDPAAQGKGIGRALLEALVAHAQGAGLHVMVGAIEAGNAASVALHRKAGFEEAGVLREVGRKFDRWLDLLFMTRRL</sequence>
<dbReference type="InterPro" id="IPR016181">
    <property type="entry name" value="Acyl_CoA_acyltransferase"/>
</dbReference>
<name>A0A2U1V5E2_9PROT</name>
<dbReference type="InterPro" id="IPR000182">
    <property type="entry name" value="GNAT_dom"/>
</dbReference>
<dbReference type="PROSITE" id="PS51186">
    <property type="entry name" value="GNAT"/>
    <property type="match status" value="1"/>
</dbReference>
<evidence type="ECO:0000313" key="4">
    <source>
        <dbReference type="EMBL" id="PWC29115.1"/>
    </source>
</evidence>
<dbReference type="PANTHER" id="PTHR43072">
    <property type="entry name" value="N-ACETYLTRANSFERASE"/>
    <property type="match status" value="1"/>
</dbReference>
<keyword evidence="5" id="KW-1185">Reference proteome</keyword>
<reference evidence="5" key="1">
    <citation type="submission" date="2017-10" db="EMBL/GenBank/DDBJ databases">
        <authorList>
            <person name="Toshchakov S.V."/>
            <person name="Goeva M.A."/>
        </authorList>
    </citation>
    <scope>NUCLEOTIDE SEQUENCE [LARGE SCALE GENOMIC DNA]</scope>
    <source>
        <strain evidence="5">JR1/69-1-13</strain>
    </source>
</reference>
<dbReference type="SUPFAM" id="SSF55729">
    <property type="entry name" value="Acyl-CoA N-acyltransferases (Nat)"/>
    <property type="match status" value="1"/>
</dbReference>
<dbReference type="Gene3D" id="3.40.630.30">
    <property type="match status" value="1"/>
</dbReference>
<evidence type="ECO:0000256" key="1">
    <source>
        <dbReference type="ARBA" id="ARBA00022679"/>
    </source>
</evidence>
<dbReference type="PANTHER" id="PTHR43072:SF23">
    <property type="entry name" value="UPF0039 PROTEIN C11D3.02C"/>
    <property type="match status" value="1"/>
</dbReference>
<evidence type="ECO:0000259" key="3">
    <source>
        <dbReference type="PROSITE" id="PS51186"/>
    </source>
</evidence>
<proteinExistence type="predicted"/>
<gene>
    <name evidence="4" type="ORF">CR165_07925</name>
</gene>
<comment type="caution">
    <text evidence="4">The sequence shown here is derived from an EMBL/GenBank/DDBJ whole genome shotgun (WGS) entry which is preliminary data.</text>
</comment>
<dbReference type="EMBL" id="PDOA01000004">
    <property type="protein sequence ID" value="PWC29115.1"/>
    <property type="molecule type" value="Genomic_DNA"/>
</dbReference>
<evidence type="ECO:0000313" key="5">
    <source>
        <dbReference type="Proteomes" id="UP000245048"/>
    </source>
</evidence>
<accession>A0A2U1V5E2</accession>